<feature type="compositionally biased region" description="Polar residues" evidence="1">
    <location>
        <begin position="53"/>
        <end position="62"/>
    </location>
</feature>
<dbReference type="EMBL" id="AP015042">
    <property type="protein sequence ID" value="BAT96970.1"/>
    <property type="molecule type" value="Genomic_DNA"/>
</dbReference>
<evidence type="ECO:0000256" key="1">
    <source>
        <dbReference type="SAM" id="MobiDB-lite"/>
    </source>
</evidence>
<keyword evidence="3" id="KW-1185">Reference proteome</keyword>
<sequence>MNRTRTENRKRKGASLLALRTRTERRRVPCNVESKTKKREKKNISLSDEEPTRTPNAALSSPSCVQVWRARTRKRSRKEALTRILY</sequence>
<evidence type="ECO:0000313" key="2">
    <source>
        <dbReference type="EMBL" id="BAT96970.1"/>
    </source>
</evidence>
<feature type="region of interest" description="Disordered" evidence="1">
    <location>
        <begin position="1"/>
        <end position="62"/>
    </location>
</feature>
<accession>A0A0S3SVP8</accession>
<protein>
    <submittedName>
        <fullName evidence="2">Uncharacterized protein</fullName>
    </submittedName>
</protein>
<organism evidence="2 3">
    <name type="scientific">Vigna angularis var. angularis</name>
    <dbReference type="NCBI Taxonomy" id="157739"/>
    <lineage>
        <taxon>Eukaryota</taxon>
        <taxon>Viridiplantae</taxon>
        <taxon>Streptophyta</taxon>
        <taxon>Embryophyta</taxon>
        <taxon>Tracheophyta</taxon>
        <taxon>Spermatophyta</taxon>
        <taxon>Magnoliopsida</taxon>
        <taxon>eudicotyledons</taxon>
        <taxon>Gunneridae</taxon>
        <taxon>Pentapetalae</taxon>
        <taxon>rosids</taxon>
        <taxon>fabids</taxon>
        <taxon>Fabales</taxon>
        <taxon>Fabaceae</taxon>
        <taxon>Papilionoideae</taxon>
        <taxon>50 kb inversion clade</taxon>
        <taxon>NPAAA clade</taxon>
        <taxon>indigoferoid/millettioid clade</taxon>
        <taxon>Phaseoleae</taxon>
        <taxon>Vigna</taxon>
    </lineage>
</organism>
<dbReference type="Proteomes" id="UP000291084">
    <property type="component" value="Chromosome 9"/>
</dbReference>
<proteinExistence type="predicted"/>
<gene>
    <name evidence="2" type="primary">Vigan.09G030300</name>
    <name evidence="2" type="ORF">VIGAN_09030300</name>
</gene>
<dbReference type="AlphaFoldDB" id="A0A0S3SVP8"/>
<evidence type="ECO:0000313" key="3">
    <source>
        <dbReference type="Proteomes" id="UP000291084"/>
    </source>
</evidence>
<reference evidence="2 3" key="1">
    <citation type="journal article" date="2015" name="Sci. Rep.">
        <title>The power of single molecule real-time sequencing technology in the de novo assembly of a eukaryotic genome.</title>
        <authorList>
            <person name="Sakai H."/>
            <person name="Naito K."/>
            <person name="Ogiso-Tanaka E."/>
            <person name="Takahashi Y."/>
            <person name="Iseki K."/>
            <person name="Muto C."/>
            <person name="Satou K."/>
            <person name="Teruya K."/>
            <person name="Shiroma A."/>
            <person name="Shimoji M."/>
            <person name="Hirano T."/>
            <person name="Itoh T."/>
            <person name="Kaga A."/>
            <person name="Tomooka N."/>
        </authorList>
    </citation>
    <scope>NUCLEOTIDE SEQUENCE [LARGE SCALE GENOMIC DNA]</scope>
    <source>
        <strain evidence="3">cv. Shumari</strain>
    </source>
</reference>
<name>A0A0S3SVP8_PHAAN</name>